<evidence type="ECO:0000313" key="2">
    <source>
        <dbReference type="Proteomes" id="UP001314170"/>
    </source>
</evidence>
<comment type="caution">
    <text evidence="1">The sequence shown here is derived from an EMBL/GenBank/DDBJ whole genome shotgun (WGS) entry which is preliminary data.</text>
</comment>
<proteinExistence type="predicted"/>
<evidence type="ECO:0000313" key="1">
    <source>
        <dbReference type="EMBL" id="CAK7352500.1"/>
    </source>
</evidence>
<feature type="non-terminal residue" evidence="1">
    <location>
        <position position="1"/>
    </location>
</feature>
<name>A0AAV1SKE3_9ROSI</name>
<dbReference type="EMBL" id="CAWUPB010001194">
    <property type="protein sequence ID" value="CAK7352500.1"/>
    <property type="molecule type" value="Genomic_DNA"/>
</dbReference>
<gene>
    <name evidence="1" type="ORF">DCAF_LOCUS24255</name>
</gene>
<protein>
    <submittedName>
        <fullName evidence="1">Uncharacterized protein</fullName>
    </submittedName>
</protein>
<sequence length="78" mass="8566">SIINCGKAAWKKVVPCHMLPRRKASGCIHKCGDRTARDQLAWSVQLLALSIAMLLISAKKTPTSTCTRVHVYAFNLSV</sequence>
<dbReference type="AlphaFoldDB" id="A0AAV1SKE3"/>
<keyword evidence="2" id="KW-1185">Reference proteome</keyword>
<reference evidence="1 2" key="1">
    <citation type="submission" date="2024-01" db="EMBL/GenBank/DDBJ databases">
        <authorList>
            <person name="Waweru B."/>
        </authorList>
    </citation>
    <scope>NUCLEOTIDE SEQUENCE [LARGE SCALE GENOMIC DNA]</scope>
</reference>
<organism evidence="1 2">
    <name type="scientific">Dovyalis caffra</name>
    <dbReference type="NCBI Taxonomy" id="77055"/>
    <lineage>
        <taxon>Eukaryota</taxon>
        <taxon>Viridiplantae</taxon>
        <taxon>Streptophyta</taxon>
        <taxon>Embryophyta</taxon>
        <taxon>Tracheophyta</taxon>
        <taxon>Spermatophyta</taxon>
        <taxon>Magnoliopsida</taxon>
        <taxon>eudicotyledons</taxon>
        <taxon>Gunneridae</taxon>
        <taxon>Pentapetalae</taxon>
        <taxon>rosids</taxon>
        <taxon>fabids</taxon>
        <taxon>Malpighiales</taxon>
        <taxon>Salicaceae</taxon>
        <taxon>Flacourtieae</taxon>
        <taxon>Dovyalis</taxon>
    </lineage>
</organism>
<dbReference type="Proteomes" id="UP001314170">
    <property type="component" value="Unassembled WGS sequence"/>
</dbReference>
<accession>A0AAV1SKE3</accession>